<feature type="compositionally biased region" description="Polar residues" evidence="2">
    <location>
        <begin position="257"/>
        <end position="266"/>
    </location>
</feature>
<dbReference type="EMBL" id="MZGU01000003">
    <property type="protein sequence ID" value="PWB86611.1"/>
    <property type="molecule type" value="Genomic_DNA"/>
</dbReference>
<accession>A0A2U1S8I1</accession>
<evidence type="ECO:0000256" key="2">
    <source>
        <dbReference type="SAM" id="MobiDB-lite"/>
    </source>
</evidence>
<evidence type="ECO:0000256" key="1">
    <source>
        <dbReference type="SAM" id="Coils"/>
    </source>
</evidence>
<proteinExistence type="predicted"/>
<keyword evidence="4" id="KW-1185">Reference proteome</keyword>
<organism evidence="3 4">
    <name type="scientific">Methanobrevibacter woesei</name>
    <dbReference type="NCBI Taxonomy" id="190976"/>
    <lineage>
        <taxon>Archaea</taxon>
        <taxon>Methanobacteriati</taxon>
        <taxon>Methanobacteriota</taxon>
        <taxon>Methanomada group</taxon>
        <taxon>Methanobacteria</taxon>
        <taxon>Methanobacteriales</taxon>
        <taxon>Methanobacteriaceae</taxon>
        <taxon>Methanobrevibacter</taxon>
    </lineage>
</organism>
<keyword evidence="1" id="KW-0175">Coiled coil</keyword>
<feature type="coiled-coil region" evidence="1">
    <location>
        <begin position="114"/>
        <end position="185"/>
    </location>
</feature>
<dbReference type="AlphaFoldDB" id="A0A2U1S8I1"/>
<evidence type="ECO:0000313" key="3">
    <source>
        <dbReference type="EMBL" id="PWB86611.1"/>
    </source>
</evidence>
<dbReference type="Proteomes" id="UP000245577">
    <property type="component" value="Unassembled WGS sequence"/>
</dbReference>
<feature type="region of interest" description="Disordered" evidence="2">
    <location>
        <begin position="254"/>
        <end position="274"/>
    </location>
</feature>
<comment type="caution">
    <text evidence="3">The sequence shown here is derived from an EMBL/GenBank/DDBJ whole genome shotgun (WGS) entry which is preliminary data.</text>
</comment>
<evidence type="ECO:0000313" key="4">
    <source>
        <dbReference type="Proteomes" id="UP000245577"/>
    </source>
</evidence>
<sequence length="274" mass="32862">MDSEKETLQSLIKSCLLELNKLKYDLTELEFQKQMDKTPDKIQELENLILDKEKEVSVIKFKAEEEIKSLHNQLNEKDKIIKEKEGKIYELNYVSTSLDEVKEYFAEQLRSYKERELAEVNERLNKTFKQLAEKDAYINSLSRQIDEFKLEIVKLENDVESQNKIMALEKELEIKNQELYRKDNELNIVKESSVPKDQYINLREELTKRDNELNIVKERSVPKDQYINLREELTKRDNRIKRLEELNEFFNELQQESNAFTTQDNTPPFRLDKK</sequence>
<reference evidence="3 4" key="1">
    <citation type="submission" date="2017-03" db="EMBL/GenBank/DDBJ databases">
        <title>Genome sequence of Methanobrevibacter wosei.</title>
        <authorList>
            <person name="Poehlein A."/>
            <person name="Seedorf H."/>
            <person name="Daniel R."/>
        </authorList>
    </citation>
    <scope>NUCLEOTIDE SEQUENCE [LARGE SCALE GENOMIC DNA]</scope>
    <source>
        <strain evidence="3 4">DSM 11979</strain>
    </source>
</reference>
<name>A0A2U1S8I1_9EURY</name>
<gene>
    <name evidence="3" type="ORF">MBBWO_03220</name>
</gene>
<protein>
    <submittedName>
        <fullName evidence="3">Uncharacterized protein</fullName>
    </submittedName>
</protein>